<accession>A0A139AMS6</accession>
<dbReference type="Pfam" id="PF02799">
    <property type="entry name" value="NMT_C"/>
    <property type="match status" value="1"/>
</dbReference>
<dbReference type="PROSITE" id="PS00976">
    <property type="entry name" value="NMT_2"/>
    <property type="match status" value="1"/>
</dbReference>
<dbReference type="OMA" id="GWKRDWH"/>
<comment type="similarity">
    <text evidence="1 7">Belongs to the NMT family.</text>
</comment>
<evidence type="ECO:0000256" key="2">
    <source>
        <dbReference type="ARBA" id="ARBA00012923"/>
    </source>
</evidence>
<dbReference type="Pfam" id="PF01233">
    <property type="entry name" value="NMT"/>
    <property type="match status" value="1"/>
</dbReference>
<evidence type="ECO:0000256" key="6">
    <source>
        <dbReference type="RuleBase" id="RU000586"/>
    </source>
</evidence>
<feature type="region of interest" description="Disordered" evidence="8">
    <location>
        <begin position="88"/>
        <end position="123"/>
    </location>
</feature>
<feature type="compositionally biased region" description="Basic and acidic residues" evidence="8">
    <location>
        <begin position="93"/>
        <end position="105"/>
    </location>
</feature>
<dbReference type="InterPro" id="IPR022676">
    <property type="entry name" value="NMT_N"/>
</dbReference>
<gene>
    <name evidence="11" type="ORF">M427DRAFT_96540</name>
</gene>
<dbReference type="EMBL" id="KQ965744">
    <property type="protein sequence ID" value="KXS18008.1"/>
    <property type="molecule type" value="Genomic_DNA"/>
</dbReference>
<dbReference type="InterPro" id="IPR000903">
    <property type="entry name" value="NMT"/>
</dbReference>
<dbReference type="FunFam" id="3.40.630.170:FF:000003">
    <property type="entry name" value="Glycylpeptide N-tetradecanoyltransferase"/>
    <property type="match status" value="1"/>
</dbReference>
<dbReference type="Proteomes" id="UP000070544">
    <property type="component" value="Unassembled WGS sequence"/>
</dbReference>
<evidence type="ECO:0000259" key="10">
    <source>
        <dbReference type="Pfam" id="PF02799"/>
    </source>
</evidence>
<dbReference type="AlphaFoldDB" id="A0A139AMS6"/>
<proteinExistence type="inferred from homology"/>
<evidence type="ECO:0000313" key="12">
    <source>
        <dbReference type="Proteomes" id="UP000070544"/>
    </source>
</evidence>
<dbReference type="InterPro" id="IPR022677">
    <property type="entry name" value="NMT_C"/>
</dbReference>
<dbReference type="InterPro" id="IPR016181">
    <property type="entry name" value="Acyl_CoA_acyltransferase"/>
</dbReference>
<evidence type="ECO:0000256" key="8">
    <source>
        <dbReference type="SAM" id="MobiDB-lite"/>
    </source>
</evidence>
<dbReference type="EC" id="2.3.1.97" evidence="2 6"/>
<dbReference type="STRING" id="1344416.A0A139AMS6"/>
<dbReference type="PANTHER" id="PTHR11377">
    <property type="entry name" value="N-MYRISTOYL TRANSFERASE"/>
    <property type="match status" value="1"/>
</dbReference>
<keyword evidence="12" id="KW-1185">Reference proteome</keyword>
<dbReference type="InterPro" id="IPR022678">
    <property type="entry name" value="NMT_CS"/>
</dbReference>
<feature type="domain" description="Glycylpeptide N-tetradecanoyltransferase C-terminal" evidence="10">
    <location>
        <begin position="300"/>
        <end position="488"/>
    </location>
</feature>
<evidence type="ECO:0000256" key="3">
    <source>
        <dbReference type="ARBA" id="ARBA00022240"/>
    </source>
</evidence>
<evidence type="ECO:0000259" key="9">
    <source>
        <dbReference type="Pfam" id="PF01233"/>
    </source>
</evidence>
<keyword evidence="4 6" id="KW-0808">Transferase</keyword>
<organism evidence="11 12">
    <name type="scientific">Gonapodya prolifera (strain JEL478)</name>
    <name type="common">Monoblepharis prolifera</name>
    <dbReference type="NCBI Taxonomy" id="1344416"/>
    <lineage>
        <taxon>Eukaryota</taxon>
        <taxon>Fungi</taxon>
        <taxon>Fungi incertae sedis</taxon>
        <taxon>Chytridiomycota</taxon>
        <taxon>Chytridiomycota incertae sedis</taxon>
        <taxon>Monoblepharidomycetes</taxon>
        <taxon>Monoblepharidales</taxon>
        <taxon>Gonapodyaceae</taxon>
        <taxon>Gonapodya</taxon>
    </lineage>
</organism>
<reference evidence="11 12" key="1">
    <citation type="journal article" date="2015" name="Genome Biol. Evol.">
        <title>Phylogenomic analyses indicate that early fungi evolved digesting cell walls of algal ancestors of land plants.</title>
        <authorList>
            <person name="Chang Y."/>
            <person name="Wang S."/>
            <person name="Sekimoto S."/>
            <person name="Aerts A.L."/>
            <person name="Choi C."/>
            <person name="Clum A."/>
            <person name="LaButti K.M."/>
            <person name="Lindquist E.A."/>
            <person name="Yee Ngan C."/>
            <person name="Ohm R.A."/>
            <person name="Salamov A.A."/>
            <person name="Grigoriev I.V."/>
            <person name="Spatafora J.W."/>
            <person name="Berbee M.L."/>
        </authorList>
    </citation>
    <scope>NUCLEOTIDE SEQUENCE [LARGE SCALE GENOMIC DNA]</scope>
    <source>
        <strain evidence="11 12">JEL478</strain>
    </source>
</reference>
<dbReference type="OrthoDB" id="60315at2759"/>
<dbReference type="GO" id="GO:0005829">
    <property type="term" value="C:cytosol"/>
    <property type="evidence" value="ECO:0007669"/>
    <property type="project" value="EnsemblFungi"/>
</dbReference>
<name>A0A139AMS6_GONPJ</name>
<comment type="function">
    <text evidence="6">Adds a myristoyl group to the N-terminal glycine residue of certain cellular proteins.</text>
</comment>
<evidence type="ECO:0000256" key="1">
    <source>
        <dbReference type="ARBA" id="ARBA00009469"/>
    </source>
</evidence>
<dbReference type="GO" id="GO:0004379">
    <property type="term" value="F:glycylpeptide N-tetradecanoyltransferase activity"/>
    <property type="evidence" value="ECO:0007669"/>
    <property type="project" value="UniProtKB-EC"/>
</dbReference>
<sequence length="488" mass="54415">MDPALARASLNNLLRLTDQSALRNQGAGAGAPNINASHDPALRALAQALSAAGVSPVTGPPSSAPPPGAGNAAAVAALQAQFRAAAAAAAKQQAKEPKDITDHKFWSTQPVPKSKSDLSPTTSTEGAIELDKLPDEIRQEPYQLPKEFMWSEVDVGDAGQLKELYTLLTENYVEDDDAMFRFDYSAEFLAWALKPPGWLPSWHLGVRVSSNKKLVAFISAIPARVRARENTKPMVEINFLCSHKKLRSKRLAPVLIREITRRVHLTGVFQAVYTGGAKLPTPVSTCRYYHRSLNPRKLVEVGFSQLGRNMTMQRIVKLYKLADDVGIKGWRAMEKKDVPRVREMVEGYLARFELAQEWSEEEVEHWFLPRNGVVGSYVVEDAATSTVTDFISFYSLPSSVIGNERHKSVRAAYLFYYAPKGWDKKGEEADKERVARVKELVGAVLVAAKNLEYDVFNCLTLMENETFMEELKFGKGDGELNYYLYNWR</sequence>
<feature type="domain" description="Glycylpeptide N-tetradecanoyltransferase N-terminal" evidence="9">
    <location>
        <begin position="128"/>
        <end position="286"/>
    </location>
</feature>
<evidence type="ECO:0000313" key="11">
    <source>
        <dbReference type="EMBL" id="KXS18008.1"/>
    </source>
</evidence>
<evidence type="ECO:0000256" key="5">
    <source>
        <dbReference type="ARBA" id="ARBA00023315"/>
    </source>
</evidence>
<dbReference type="Gene3D" id="3.40.630.170">
    <property type="match status" value="1"/>
</dbReference>
<dbReference type="SUPFAM" id="SSF55729">
    <property type="entry name" value="Acyl-CoA N-acyltransferases (Nat)"/>
    <property type="match status" value="2"/>
</dbReference>
<dbReference type="PANTHER" id="PTHR11377:SF5">
    <property type="entry name" value="GLYCYLPEPTIDE N-TETRADECANOYLTRANSFERASE"/>
    <property type="match status" value="1"/>
</dbReference>
<evidence type="ECO:0000256" key="7">
    <source>
        <dbReference type="RuleBase" id="RU004178"/>
    </source>
</evidence>
<dbReference type="PROSITE" id="PS00975">
    <property type="entry name" value="NMT_1"/>
    <property type="match status" value="1"/>
</dbReference>
<comment type="catalytic activity">
    <reaction evidence="6">
        <text>N-terminal glycyl-[protein] + tetradecanoyl-CoA = N-tetradecanoylglycyl-[protein] + CoA + H(+)</text>
        <dbReference type="Rhea" id="RHEA:15521"/>
        <dbReference type="Rhea" id="RHEA-COMP:12666"/>
        <dbReference type="Rhea" id="RHEA-COMP:12667"/>
        <dbReference type="ChEBI" id="CHEBI:15378"/>
        <dbReference type="ChEBI" id="CHEBI:57287"/>
        <dbReference type="ChEBI" id="CHEBI:57385"/>
        <dbReference type="ChEBI" id="CHEBI:64723"/>
        <dbReference type="ChEBI" id="CHEBI:133050"/>
        <dbReference type="EC" id="2.3.1.97"/>
    </reaction>
</comment>
<evidence type="ECO:0000256" key="4">
    <source>
        <dbReference type="ARBA" id="ARBA00022679"/>
    </source>
</evidence>
<protein>
    <recommendedName>
        <fullName evidence="3 6">Glycylpeptide N-tetradecanoyltransferase</fullName>
        <ecNumber evidence="2 6">2.3.1.97</ecNumber>
    </recommendedName>
</protein>
<feature type="compositionally biased region" description="Polar residues" evidence="8">
    <location>
        <begin position="106"/>
        <end position="123"/>
    </location>
</feature>
<keyword evidence="5 6" id="KW-0012">Acyltransferase</keyword>
<dbReference type="PIRSF" id="PIRSF015892">
    <property type="entry name" value="N-myristl_transf"/>
    <property type="match status" value="1"/>
</dbReference>